<evidence type="ECO:0000313" key="1">
    <source>
        <dbReference type="EMBL" id="CCI82428.1"/>
    </source>
</evidence>
<organism evidence="1 2">
    <name type="scientific">Lactobacillus hominis DSM 23910 = CRBIP 24.179</name>
    <dbReference type="NCBI Taxonomy" id="1423758"/>
    <lineage>
        <taxon>Bacteria</taxon>
        <taxon>Bacillati</taxon>
        <taxon>Bacillota</taxon>
        <taxon>Bacilli</taxon>
        <taxon>Lactobacillales</taxon>
        <taxon>Lactobacillaceae</taxon>
        <taxon>Lactobacillus</taxon>
    </lineage>
</organism>
<name>I7IW20_9LACO</name>
<dbReference type="PANTHER" id="PTHR48098">
    <property type="entry name" value="ENTEROCHELIN ESTERASE-RELATED"/>
    <property type="match status" value="1"/>
</dbReference>
<dbReference type="InterPro" id="IPR050583">
    <property type="entry name" value="Mycobacterial_A85_antigen"/>
</dbReference>
<keyword evidence="2" id="KW-1185">Reference proteome</keyword>
<dbReference type="AlphaFoldDB" id="I7IW20"/>
<dbReference type="RefSeq" id="WP_008471508.1">
    <property type="nucleotide sequence ID" value="NZ_AYZP01000008.1"/>
</dbReference>
<protein>
    <submittedName>
        <fullName evidence="1">Predicted esterase</fullName>
    </submittedName>
</protein>
<proteinExistence type="predicted"/>
<reference evidence="1 2" key="1">
    <citation type="submission" date="2012-06" db="EMBL/GenBank/DDBJ databases">
        <title>Draft Genome Sequence of Lactobacillus hominis Strain CRBIP 24.179T, isolated from human intestine.</title>
        <authorList>
            <person name="Cousin S."/>
            <person name="Ma L."/>
            <person name="Bizet C."/>
            <person name="Loux V."/>
            <person name="Bouchier C."/>
            <person name="Clermont D."/>
            <person name="Creno S."/>
        </authorList>
    </citation>
    <scope>NUCLEOTIDE SEQUENCE [LARGE SCALE GENOMIC DNA]</scope>
    <source>
        <strain evidence="2">CRBIP 24.179T</strain>
    </source>
</reference>
<dbReference type="GeneID" id="82847635"/>
<evidence type="ECO:0000313" key="2">
    <source>
        <dbReference type="Proteomes" id="UP000009320"/>
    </source>
</evidence>
<dbReference type="Proteomes" id="UP000009320">
    <property type="component" value="Unassembled WGS sequence"/>
</dbReference>
<dbReference type="SUPFAM" id="SSF53474">
    <property type="entry name" value="alpha/beta-Hydrolases"/>
    <property type="match status" value="1"/>
</dbReference>
<sequence length="257" mass="29875">MSEILTTTFYSSYLKLDWNYDLYLPDGFSTNKKYNLILMFHGLYGNHTNFLDRNRIDSQPILDQLIEKTNKPVLVAFVDGFNSFYIDSLIGMKMESAIIDELIPYLRGQYNLSQISIGGISMGGYGASRLALKYPEQFRDAMLISPAVWQINDVPDVIYKSIHAFQDNKENWNNDVYRKLFPTSYLSQENRKVNFFIESSQLDEIVPINSVNRFINQLKKNNNNLVVTEDEYGGHNWNYWQKAIKQGYGWLINNLPA</sequence>
<dbReference type="STRING" id="1423758.FC41_GL001809"/>
<gene>
    <name evidence="1" type="ORF">BN55_04850</name>
</gene>
<dbReference type="OrthoDB" id="9803578at2"/>
<dbReference type="PATRIC" id="fig|1423758.3.peg.1844"/>
<dbReference type="InterPro" id="IPR000801">
    <property type="entry name" value="Esterase-like"/>
</dbReference>
<dbReference type="EMBL" id="CAKE01000022">
    <property type="protein sequence ID" value="CCI82428.1"/>
    <property type="molecule type" value="Genomic_DNA"/>
</dbReference>
<dbReference type="PANTHER" id="PTHR48098:SF1">
    <property type="entry name" value="DIACYLGLYCEROL ACYLTRANSFERASE_MYCOLYLTRANSFERASE AG85A"/>
    <property type="match status" value="1"/>
</dbReference>
<dbReference type="Gene3D" id="3.40.50.1820">
    <property type="entry name" value="alpha/beta hydrolase"/>
    <property type="match status" value="1"/>
</dbReference>
<dbReference type="Pfam" id="PF00756">
    <property type="entry name" value="Esterase"/>
    <property type="match status" value="1"/>
</dbReference>
<dbReference type="InterPro" id="IPR029058">
    <property type="entry name" value="AB_hydrolase_fold"/>
</dbReference>
<accession>I7IW20</accession>
<dbReference type="eggNOG" id="COG0627">
    <property type="taxonomic scope" value="Bacteria"/>
</dbReference>
<comment type="caution">
    <text evidence="1">The sequence shown here is derived from an EMBL/GenBank/DDBJ whole genome shotgun (WGS) entry which is preliminary data.</text>
</comment>